<dbReference type="SMART" id="SM00717">
    <property type="entry name" value="SANT"/>
    <property type="match status" value="2"/>
</dbReference>
<dbReference type="InterPro" id="IPR017930">
    <property type="entry name" value="Myb_dom"/>
</dbReference>
<feature type="domain" description="HTH myb-type" evidence="8">
    <location>
        <begin position="9"/>
        <end position="62"/>
    </location>
</feature>
<dbReference type="InterPro" id="IPR001005">
    <property type="entry name" value="SANT/Myb"/>
</dbReference>
<dbReference type="Gramene" id="Manes.12G118600.1.v8.1">
    <property type="protein sequence ID" value="Manes.12G118600.1.v8.1.CDS"/>
    <property type="gene ID" value="Manes.12G118600.v8.1"/>
</dbReference>
<evidence type="ECO:0000256" key="5">
    <source>
        <dbReference type="ARBA" id="ARBA00023163"/>
    </source>
</evidence>
<evidence type="ECO:0000256" key="6">
    <source>
        <dbReference type="ARBA" id="ARBA00023242"/>
    </source>
</evidence>
<dbReference type="SMR" id="A0A2C9UVU2"/>
<evidence type="ECO:0000256" key="2">
    <source>
        <dbReference type="ARBA" id="ARBA00022737"/>
    </source>
</evidence>
<dbReference type="Gene3D" id="1.10.10.60">
    <property type="entry name" value="Homeodomain-like"/>
    <property type="match status" value="2"/>
</dbReference>
<dbReference type="AlphaFoldDB" id="A0A2C9UVU2"/>
<keyword evidence="5" id="KW-0804">Transcription</keyword>
<reference evidence="10" key="1">
    <citation type="journal article" date="2016" name="Nat. Biotechnol.">
        <title>Sequencing wild and cultivated cassava and related species reveals extensive interspecific hybridization and genetic diversity.</title>
        <authorList>
            <person name="Bredeson J.V."/>
            <person name="Lyons J.B."/>
            <person name="Prochnik S.E."/>
            <person name="Wu G.A."/>
            <person name="Ha C.M."/>
            <person name="Edsinger-Gonzales E."/>
            <person name="Grimwood J."/>
            <person name="Schmutz J."/>
            <person name="Rabbi I.Y."/>
            <person name="Egesi C."/>
            <person name="Nauluvula P."/>
            <person name="Lebot V."/>
            <person name="Ndunguru J."/>
            <person name="Mkamilo G."/>
            <person name="Bart R.S."/>
            <person name="Setter T.L."/>
            <person name="Gleadow R.M."/>
            <person name="Kulakow P."/>
            <person name="Ferguson M.E."/>
            <person name="Rounsley S."/>
            <person name="Rokhsar D.S."/>
        </authorList>
    </citation>
    <scope>NUCLEOTIDE SEQUENCE [LARGE SCALE GENOMIC DNA]</scope>
    <source>
        <strain evidence="10">cv. AM560-2</strain>
    </source>
</reference>
<dbReference type="OrthoDB" id="2143914at2759"/>
<dbReference type="FunFam" id="1.10.10.60:FF:000283">
    <property type="entry name" value="Transcription factor RAX3"/>
    <property type="match status" value="1"/>
</dbReference>
<keyword evidence="4" id="KW-0238">DNA-binding</keyword>
<dbReference type="Pfam" id="PF00249">
    <property type="entry name" value="Myb_DNA-binding"/>
    <property type="match status" value="2"/>
</dbReference>
<evidence type="ECO:0000313" key="10">
    <source>
        <dbReference type="Proteomes" id="UP000091857"/>
    </source>
</evidence>
<dbReference type="PANTHER" id="PTHR48000">
    <property type="entry name" value="OS09G0431300 PROTEIN"/>
    <property type="match status" value="1"/>
</dbReference>
<evidence type="ECO:0000256" key="1">
    <source>
        <dbReference type="ARBA" id="ARBA00004123"/>
    </source>
</evidence>
<dbReference type="PROSITE" id="PS50090">
    <property type="entry name" value="MYB_LIKE"/>
    <property type="match status" value="2"/>
</dbReference>
<gene>
    <name evidence="9" type="ORF">MANES_12G118600v8</name>
</gene>
<evidence type="ECO:0000259" key="7">
    <source>
        <dbReference type="PROSITE" id="PS50090"/>
    </source>
</evidence>
<dbReference type="FunFam" id="1.10.10.60:FF:000015">
    <property type="entry name" value="Transcription factor RAX3"/>
    <property type="match status" value="1"/>
</dbReference>
<evidence type="ECO:0000256" key="4">
    <source>
        <dbReference type="ARBA" id="ARBA00023125"/>
    </source>
</evidence>
<dbReference type="Proteomes" id="UP000091857">
    <property type="component" value="Chromosome 12"/>
</dbReference>
<keyword evidence="2" id="KW-0677">Repeat</keyword>
<organism evidence="9 10">
    <name type="scientific">Manihot esculenta</name>
    <name type="common">Cassava</name>
    <name type="synonym">Jatropha manihot</name>
    <dbReference type="NCBI Taxonomy" id="3983"/>
    <lineage>
        <taxon>Eukaryota</taxon>
        <taxon>Viridiplantae</taxon>
        <taxon>Streptophyta</taxon>
        <taxon>Embryophyta</taxon>
        <taxon>Tracheophyta</taxon>
        <taxon>Spermatophyta</taxon>
        <taxon>Magnoliopsida</taxon>
        <taxon>eudicotyledons</taxon>
        <taxon>Gunneridae</taxon>
        <taxon>Pentapetalae</taxon>
        <taxon>rosids</taxon>
        <taxon>fabids</taxon>
        <taxon>Malpighiales</taxon>
        <taxon>Euphorbiaceae</taxon>
        <taxon>Crotonoideae</taxon>
        <taxon>Manihoteae</taxon>
        <taxon>Manihot</taxon>
    </lineage>
</organism>
<dbReference type="GO" id="GO:0003700">
    <property type="term" value="F:DNA-binding transcription factor activity"/>
    <property type="evidence" value="ECO:0000318"/>
    <property type="project" value="GO_Central"/>
</dbReference>
<dbReference type="GO" id="GO:0006355">
    <property type="term" value="P:regulation of DNA-templated transcription"/>
    <property type="evidence" value="ECO:0000318"/>
    <property type="project" value="GO_Central"/>
</dbReference>
<proteinExistence type="predicted"/>
<dbReference type="PROSITE" id="PS51294">
    <property type="entry name" value="HTH_MYB"/>
    <property type="match status" value="2"/>
</dbReference>
<evidence type="ECO:0000256" key="3">
    <source>
        <dbReference type="ARBA" id="ARBA00023015"/>
    </source>
</evidence>
<dbReference type="EMBL" id="CM004398">
    <property type="protein sequence ID" value="OAY35648.1"/>
    <property type="molecule type" value="Genomic_DNA"/>
</dbReference>
<dbReference type="GO" id="GO:0003677">
    <property type="term" value="F:DNA binding"/>
    <property type="evidence" value="ECO:0007669"/>
    <property type="project" value="UniProtKB-KW"/>
</dbReference>
<feature type="domain" description="HTH myb-type" evidence="8">
    <location>
        <begin position="63"/>
        <end position="117"/>
    </location>
</feature>
<comment type="subcellular location">
    <subcellularLocation>
        <location evidence="1">Nucleus</location>
    </subcellularLocation>
</comment>
<keyword evidence="6" id="KW-0539">Nucleus</keyword>
<dbReference type="PANTHER" id="PTHR48000:SF77">
    <property type="entry name" value="TRANSCRIPTION FACTOR RAX3"/>
    <property type="match status" value="1"/>
</dbReference>
<dbReference type="GO" id="GO:0005634">
    <property type="term" value="C:nucleus"/>
    <property type="evidence" value="ECO:0000318"/>
    <property type="project" value="GO_Central"/>
</dbReference>
<feature type="domain" description="Myb-like" evidence="7">
    <location>
        <begin position="63"/>
        <end position="113"/>
    </location>
</feature>
<sequence>MGRAPCCDKANVKKGPWSPEEDAKLKAYIEQNGTGGNWIALPQKIGLKRCGKSCRLRWLNYLRPNIKHGGFSEEEDNIICSLYLSIGSRWSIIAAQLPGRTDNDIKNYWNTRLKKKLLGKQRKEQAARRATLRKELKRESQSFMVPEVMNQKNLNYWPELPSVAAAMPAMNASTQDSNFWDEESLRSMLVKQGGRFSDDHQESNISSNVYPLDVSCTSNQDHPYSSSVNILSSNSAVSINSTDSPCSQLPSANYAVSGAGPSIYQGLEEFPVELHELVYSNNHQLAGLKSFYGMDTTNGGGNWKNGASSSGESASWENIVSSLAYPQLVSELETCLQSLPQDNSSYEDSSYLGPQ</sequence>
<dbReference type="OMA" id="QIMNWLE"/>
<evidence type="ECO:0000259" key="8">
    <source>
        <dbReference type="PROSITE" id="PS51294"/>
    </source>
</evidence>
<comment type="caution">
    <text evidence="9">The sequence shown here is derived from an EMBL/GenBank/DDBJ whole genome shotgun (WGS) entry which is preliminary data.</text>
</comment>
<dbReference type="CDD" id="cd00167">
    <property type="entry name" value="SANT"/>
    <property type="match status" value="2"/>
</dbReference>
<evidence type="ECO:0000313" key="9">
    <source>
        <dbReference type="EMBL" id="OAY35648.1"/>
    </source>
</evidence>
<dbReference type="SUPFAM" id="SSF46689">
    <property type="entry name" value="Homeodomain-like"/>
    <property type="match status" value="1"/>
</dbReference>
<protein>
    <submittedName>
        <fullName evidence="9">Uncharacterized protein</fullName>
    </submittedName>
</protein>
<accession>A0A2C9UVU2</accession>
<dbReference type="InterPro" id="IPR009057">
    <property type="entry name" value="Homeodomain-like_sf"/>
</dbReference>
<name>A0A2C9UVU2_MANES</name>
<keyword evidence="3" id="KW-0805">Transcription regulation</keyword>
<feature type="domain" description="Myb-like" evidence="7">
    <location>
        <begin position="9"/>
        <end position="62"/>
    </location>
</feature>
<keyword evidence="10" id="KW-1185">Reference proteome</keyword>